<accession>A0ABC8L105</accession>
<keyword evidence="4" id="KW-1185">Reference proteome</keyword>
<dbReference type="GO" id="GO:0005737">
    <property type="term" value="C:cytoplasm"/>
    <property type="evidence" value="ECO:0007669"/>
    <property type="project" value="UniProtKB-SubCell"/>
</dbReference>
<dbReference type="Proteomes" id="UP001642260">
    <property type="component" value="Unassembled WGS sequence"/>
</dbReference>
<comment type="subcellular location">
    <subcellularLocation>
        <location evidence="1">Cytoplasm</location>
    </subcellularLocation>
</comment>
<dbReference type="PANTHER" id="PTHR12085:SF3">
    <property type="entry name" value="SERINE_THREONINE-PROTEIN PHOSPHATASE 2A REGULATORY SUBUNIT B'' SUBUNIT GAMMA"/>
    <property type="match status" value="1"/>
</dbReference>
<protein>
    <submittedName>
        <fullName evidence="3">Uncharacterized protein</fullName>
    </submittedName>
</protein>
<name>A0ABC8L105_ERUVS</name>
<evidence type="ECO:0000313" key="4">
    <source>
        <dbReference type="Proteomes" id="UP001642260"/>
    </source>
</evidence>
<evidence type="ECO:0000256" key="1">
    <source>
        <dbReference type="ARBA" id="ARBA00004496"/>
    </source>
</evidence>
<dbReference type="InterPro" id="IPR039865">
    <property type="entry name" value="PPP2R3C"/>
</dbReference>
<dbReference type="AlphaFoldDB" id="A0ABC8L105"/>
<sequence>MSSSSLYRWISIYSCLISLKPRDVHQKWIEGGNYELCIEDVRDEIWDIVKPSDPLKITLDDLLGRYCLLVVQLELLS</sequence>
<proteinExistence type="predicted"/>
<evidence type="ECO:0000313" key="3">
    <source>
        <dbReference type="EMBL" id="CAH8365563.1"/>
    </source>
</evidence>
<dbReference type="EMBL" id="CAKOAT010394043">
    <property type="protein sequence ID" value="CAH8365563.1"/>
    <property type="molecule type" value="Genomic_DNA"/>
</dbReference>
<reference evidence="3 4" key="1">
    <citation type="submission" date="2022-03" db="EMBL/GenBank/DDBJ databases">
        <authorList>
            <person name="Macdonald S."/>
            <person name="Ahmed S."/>
            <person name="Newling K."/>
        </authorList>
    </citation>
    <scope>NUCLEOTIDE SEQUENCE [LARGE SCALE GENOMIC DNA]</scope>
</reference>
<evidence type="ECO:0000256" key="2">
    <source>
        <dbReference type="ARBA" id="ARBA00022490"/>
    </source>
</evidence>
<organism evidence="3 4">
    <name type="scientific">Eruca vesicaria subsp. sativa</name>
    <name type="common">Garden rocket</name>
    <name type="synonym">Eruca sativa</name>
    <dbReference type="NCBI Taxonomy" id="29727"/>
    <lineage>
        <taxon>Eukaryota</taxon>
        <taxon>Viridiplantae</taxon>
        <taxon>Streptophyta</taxon>
        <taxon>Embryophyta</taxon>
        <taxon>Tracheophyta</taxon>
        <taxon>Spermatophyta</taxon>
        <taxon>Magnoliopsida</taxon>
        <taxon>eudicotyledons</taxon>
        <taxon>Gunneridae</taxon>
        <taxon>Pentapetalae</taxon>
        <taxon>rosids</taxon>
        <taxon>malvids</taxon>
        <taxon>Brassicales</taxon>
        <taxon>Brassicaceae</taxon>
        <taxon>Brassiceae</taxon>
        <taxon>Eruca</taxon>
    </lineage>
</organism>
<keyword evidence="2" id="KW-0963">Cytoplasm</keyword>
<comment type="caution">
    <text evidence="3">The sequence shown here is derived from an EMBL/GenBank/DDBJ whole genome shotgun (WGS) entry which is preliminary data.</text>
</comment>
<dbReference type="PANTHER" id="PTHR12085">
    <property type="entry name" value="SERINE/THREONINE-PROTEIN PHOSPHATASE 2A REGULATORY SUBUNIT B'' SUBUNIT GAMMA"/>
    <property type="match status" value="1"/>
</dbReference>
<gene>
    <name evidence="3" type="ORF">ERUC_LOCUS30385</name>
</gene>